<dbReference type="RefSeq" id="WP_341405107.1">
    <property type="nucleotide sequence ID" value="NZ_JBBUKT010000004.1"/>
</dbReference>
<dbReference type="SUPFAM" id="SSF160631">
    <property type="entry name" value="SMI1/KNR4-like"/>
    <property type="match status" value="1"/>
</dbReference>
<dbReference type="InterPro" id="IPR018958">
    <property type="entry name" value="Knr4/Smi1-like_dom"/>
</dbReference>
<gene>
    <name evidence="3" type="ORF">WKV53_13385</name>
</gene>
<organism evidence="3 4">
    <name type="scientific">Luteolibacter soli</name>
    <dbReference type="NCBI Taxonomy" id="3135280"/>
    <lineage>
        <taxon>Bacteria</taxon>
        <taxon>Pseudomonadati</taxon>
        <taxon>Verrucomicrobiota</taxon>
        <taxon>Verrucomicrobiia</taxon>
        <taxon>Verrucomicrobiales</taxon>
        <taxon>Verrucomicrobiaceae</taxon>
        <taxon>Luteolibacter</taxon>
    </lineage>
</organism>
<evidence type="ECO:0000256" key="1">
    <source>
        <dbReference type="SAM" id="MobiDB-lite"/>
    </source>
</evidence>
<evidence type="ECO:0000259" key="2">
    <source>
        <dbReference type="SMART" id="SM00860"/>
    </source>
</evidence>
<dbReference type="InterPro" id="IPR037883">
    <property type="entry name" value="Knr4/Smi1-like_sf"/>
</dbReference>
<comment type="caution">
    <text evidence="3">The sequence shown here is derived from an EMBL/GenBank/DDBJ whole genome shotgun (WGS) entry which is preliminary data.</text>
</comment>
<accession>A0ABU9AUR9</accession>
<dbReference type="EMBL" id="JBBUKT010000004">
    <property type="protein sequence ID" value="MEK7951504.1"/>
    <property type="molecule type" value="Genomic_DNA"/>
</dbReference>
<feature type="region of interest" description="Disordered" evidence="1">
    <location>
        <begin position="219"/>
        <end position="246"/>
    </location>
</feature>
<sequence length="258" mass="28719">MDHTAQLQRITTKLAAARKADSDLKVFGATHHQYRINPPASEQDVLAFEQRYSIQLPACYRAFITSVGNGGTSFDAAAAGPFYGIFLLGENLNELVQRPELFLSQPAILQPEMTSEEWAAQIKRLNEDGTPDQEYEEELGRIYSGILPIGSQGCSSLHALVLNGPHAGKVVNLNTDRDKPKFAFEQNFLDWYERWLDEVISGYLSRNDTVWFGYAKPADSAQPAPPAASPQTTPAPHESPHSTPRESFLAKLLKRFTR</sequence>
<reference evidence="3 4" key="1">
    <citation type="submission" date="2024-04" db="EMBL/GenBank/DDBJ databases">
        <title>Luteolibacter sp. isolated from soil.</title>
        <authorList>
            <person name="An J."/>
        </authorList>
    </citation>
    <scope>NUCLEOTIDE SEQUENCE [LARGE SCALE GENOMIC DNA]</scope>
    <source>
        <strain evidence="3 4">Y139</strain>
    </source>
</reference>
<name>A0ABU9AUR9_9BACT</name>
<evidence type="ECO:0000313" key="3">
    <source>
        <dbReference type="EMBL" id="MEK7951504.1"/>
    </source>
</evidence>
<dbReference type="Gene3D" id="3.40.1580.10">
    <property type="entry name" value="SMI1/KNR4-like"/>
    <property type="match status" value="1"/>
</dbReference>
<evidence type="ECO:0000313" key="4">
    <source>
        <dbReference type="Proteomes" id="UP001371305"/>
    </source>
</evidence>
<dbReference type="Proteomes" id="UP001371305">
    <property type="component" value="Unassembled WGS sequence"/>
</dbReference>
<feature type="domain" description="Knr4/Smi1-like" evidence="2">
    <location>
        <begin position="39"/>
        <end position="194"/>
    </location>
</feature>
<proteinExistence type="predicted"/>
<dbReference type="SMART" id="SM00860">
    <property type="entry name" value="SMI1_KNR4"/>
    <property type="match status" value="1"/>
</dbReference>
<keyword evidence="4" id="KW-1185">Reference proteome</keyword>
<dbReference type="Pfam" id="PF09346">
    <property type="entry name" value="SMI1_KNR4"/>
    <property type="match status" value="1"/>
</dbReference>
<protein>
    <submittedName>
        <fullName evidence="3">SMI1/KNR4 family protein</fullName>
    </submittedName>
</protein>